<name>A0ABS3YMI7_9BACT</name>
<keyword evidence="1" id="KW-0812">Transmembrane</keyword>
<proteinExistence type="predicted"/>
<keyword evidence="1" id="KW-0472">Membrane</keyword>
<evidence type="ECO:0000313" key="2">
    <source>
        <dbReference type="EMBL" id="MBO9199109.1"/>
    </source>
</evidence>
<feature type="transmembrane region" description="Helical" evidence="1">
    <location>
        <begin position="77"/>
        <end position="99"/>
    </location>
</feature>
<dbReference type="RefSeq" id="WP_209137185.1">
    <property type="nucleotide sequence ID" value="NZ_JAGHKO010000001.1"/>
</dbReference>
<sequence>MRSFLHQLVLALAIWVLAVIINTALGTIYLVAIKFLDAASLVAFGTMYGAIFSFPIMIAILIIINRYARDRKKGMRLFNTVLTTSVVLTVMVFFIFWKMMGLNGIIMGSVLQCIAIASGVISLITFYNRLVKCGGDLKTVQKV</sequence>
<keyword evidence="1" id="KW-1133">Transmembrane helix</keyword>
<gene>
    <name evidence="2" type="ORF">J7I42_02465</name>
</gene>
<evidence type="ECO:0000313" key="3">
    <source>
        <dbReference type="Proteomes" id="UP000677244"/>
    </source>
</evidence>
<feature type="transmembrane region" description="Helical" evidence="1">
    <location>
        <begin position="105"/>
        <end position="127"/>
    </location>
</feature>
<reference evidence="2 3" key="1">
    <citation type="submission" date="2021-03" db="EMBL/GenBank/DDBJ databases">
        <title>Assistant Professor.</title>
        <authorList>
            <person name="Huq M.A."/>
        </authorList>
    </citation>
    <scope>NUCLEOTIDE SEQUENCE [LARGE SCALE GENOMIC DNA]</scope>
    <source>
        <strain evidence="2 3">MAH-29</strain>
    </source>
</reference>
<organism evidence="2 3">
    <name type="scientific">Niastella soli</name>
    <dbReference type="NCBI Taxonomy" id="2821487"/>
    <lineage>
        <taxon>Bacteria</taxon>
        <taxon>Pseudomonadati</taxon>
        <taxon>Bacteroidota</taxon>
        <taxon>Chitinophagia</taxon>
        <taxon>Chitinophagales</taxon>
        <taxon>Chitinophagaceae</taxon>
        <taxon>Niastella</taxon>
    </lineage>
</organism>
<feature type="transmembrane region" description="Helical" evidence="1">
    <location>
        <begin position="42"/>
        <end position="65"/>
    </location>
</feature>
<accession>A0ABS3YMI7</accession>
<protein>
    <recommendedName>
        <fullName evidence="4">DUF4293 domain-containing protein</fullName>
    </recommendedName>
</protein>
<keyword evidence="3" id="KW-1185">Reference proteome</keyword>
<comment type="caution">
    <text evidence="2">The sequence shown here is derived from an EMBL/GenBank/DDBJ whole genome shotgun (WGS) entry which is preliminary data.</text>
</comment>
<evidence type="ECO:0000256" key="1">
    <source>
        <dbReference type="SAM" id="Phobius"/>
    </source>
</evidence>
<dbReference type="EMBL" id="JAGHKO010000001">
    <property type="protein sequence ID" value="MBO9199109.1"/>
    <property type="molecule type" value="Genomic_DNA"/>
</dbReference>
<dbReference type="Proteomes" id="UP000677244">
    <property type="component" value="Unassembled WGS sequence"/>
</dbReference>
<evidence type="ECO:0008006" key="4">
    <source>
        <dbReference type="Google" id="ProtNLM"/>
    </source>
</evidence>